<keyword evidence="3" id="KW-1185">Reference proteome</keyword>
<evidence type="ECO:0000313" key="2">
    <source>
        <dbReference type="EMBL" id="TQE07812.1"/>
    </source>
</evidence>
<organism evidence="2 3">
    <name type="scientific">Malus baccata</name>
    <name type="common">Siberian crab apple</name>
    <name type="synonym">Pyrus baccata</name>
    <dbReference type="NCBI Taxonomy" id="106549"/>
    <lineage>
        <taxon>Eukaryota</taxon>
        <taxon>Viridiplantae</taxon>
        <taxon>Streptophyta</taxon>
        <taxon>Embryophyta</taxon>
        <taxon>Tracheophyta</taxon>
        <taxon>Spermatophyta</taxon>
        <taxon>Magnoliopsida</taxon>
        <taxon>eudicotyledons</taxon>
        <taxon>Gunneridae</taxon>
        <taxon>Pentapetalae</taxon>
        <taxon>rosids</taxon>
        <taxon>fabids</taxon>
        <taxon>Rosales</taxon>
        <taxon>Rosaceae</taxon>
        <taxon>Amygdaloideae</taxon>
        <taxon>Maleae</taxon>
        <taxon>Malus</taxon>
    </lineage>
</organism>
<dbReference type="EMBL" id="VIEB01000080">
    <property type="protein sequence ID" value="TQE07812.1"/>
    <property type="molecule type" value="Genomic_DNA"/>
</dbReference>
<evidence type="ECO:0000256" key="1">
    <source>
        <dbReference type="SAM" id="MobiDB-lite"/>
    </source>
</evidence>
<gene>
    <name evidence="2" type="ORF">C1H46_006571</name>
</gene>
<comment type="caution">
    <text evidence="2">The sequence shown here is derived from an EMBL/GenBank/DDBJ whole genome shotgun (WGS) entry which is preliminary data.</text>
</comment>
<sequence>MADLYSSTPSPAKREGQLQSPEQVALFEGFETLSRQISSRVNTNFPLIPFRKEEALRWVILWWSGIHHGPKMWFSGGNLRAVRSLLFSALLGPFHSEEDSVEKYNEYPGEALMKVCVKKPGLSLMLQFDCSVFEIISYGSVFNIHNAHCQKYQFLCCRVDFFAA</sequence>
<proteinExistence type="predicted"/>
<dbReference type="Proteomes" id="UP000315295">
    <property type="component" value="Unassembled WGS sequence"/>
</dbReference>
<reference evidence="2 3" key="1">
    <citation type="journal article" date="2019" name="G3 (Bethesda)">
        <title>Sequencing of a Wild Apple (Malus baccata) Genome Unravels the Differences Between Cultivated and Wild Apple Species Regarding Disease Resistance and Cold Tolerance.</title>
        <authorList>
            <person name="Chen X."/>
        </authorList>
    </citation>
    <scope>NUCLEOTIDE SEQUENCE [LARGE SCALE GENOMIC DNA]</scope>
    <source>
        <strain evidence="3">cv. Shandingzi</strain>
        <tissue evidence="2">Leaves</tissue>
    </source>
</reference>
<evidence type="ECO:0000313" key="3">
    <source>
        <dbReference type="Proteomes" id="UP000315295"/>
    </source>
</evidence>
<accession>A0A540N9U2</accession>
<protein>
    <submittedName>
        <fullName evidence="2">Uncharacterized protein</fullName>
    </submittedName>
</protein>
<feature type="compositionally biased region" description="Polar residues" evidence="1">
    <location>
        <begin position="1"/>
        <end position="10"/>
    </location>
</feature>
<dbReference type="AlphaFoldDB" id="A0A540N9U2"/>
<name>A0A540N9U2_MALBA</name>
<feature type="region of interest" description="Disordered" evidence="1">
    <location>
        <begin position="1"/>
        <end position="20"/>
    </location>
</feature>